<name>A0A4Y2A931_ARAVE</name>
<evidence type="ECO:0000313" key="1">
    <source>
        <dbReference type="EMBL" id="GBL75746.1"/>
    </source>
</evidence>
<gene>
    <name evidence="1" type="ORF">AVEN_155043_1</name>
</gene>
<dbReference type="AlphaFoldDB" id="A0A4Y2A931"/>
<evidence type="ECO:0000313" key="2">
    <source>
        <dbReference type="Proteomes" id="UP000499080"/>
    </source>
</evidence>
<reference evidence="1 2" key="1">
    <citation type="journal article" date="2019" name="Sci. Rep.">
        <title>Orb-weaving spider Araneus ventricosus genome elucidates the spidroin gene catalogue.</title>
        <authorList>
            <person name="Kono N."/>
            <person name="Nakamura H."/>
            <person name="Ohtoshi R."/>
            <person name="Moran D.A.P."/>
            <person name="Shinohara A."/>
            <person name="Yoshida Y."/>
            <person name="Fujiwara M."/>
            <person name="Mori M."/>
            <person name="Tomita M."/>
            <person name="Arakawa K."/>
        </authorList>
    </citation>
    <scope>NUCLEOTIDE SEQUENCE [LARGE SCALE GENOMIC DNA]</scope>
</reference>
<proteinExistence type="predicted"/>
<accession>A0A4Y2A931</accession>
<organism evidence="1 2">
    <name type="scientific">Araneus ventricosus</name>
    <name type="common">Orbweaver spider</name>
    <name type="synonym">Epeira ventricosa</name>
    <dbReference type="NCBI Taxonomy" id="182803"/>
    <lineage>
        <taxon>Eukaryota</taxon>
        <taxon>Metazoa</taxon>
        <taxon>Ecdysozoa</taxon>
        <taxon>Arthropoda</taxon>
        <taxon>Chelicerata</taxon>
        <taxon>Arachnida</taxon>
        <taxon>Araneae</taxon>
        <taxon>Araneomorphae</taxon>
        <taxon>Entelegynae</taxon>
        <taxon>Araneoidea</taxon>
        <taxon>Araneidae</taxon>
        <taxon>Araneus</taxon>
    </lineage>
</organism>
<keyword evidence="2" id="KW-1185">Reference proteome</keyword>
<dbReference type="Proteomes" id="UP000499080">
    <property type="component" value="Unassembled WGS sequence"/>
</dbReference>
<protein>
    <submittedName>
        <fullName evidence="1">Uncharacterized protein</fullName>
    </submittedName>
</protein>
<sequence length="102" mass="11361">MWKVNFSNELRKKIWCSLAAVLKQVCAAARLGIHRISGSGSMIDELEEGHSVTSAAQEFESTKMSFQDLGKPSKPHVPLSERLMAVGRGKQCQWKTNILSCR</sequence>
<dbReference type="EMBL" id="BGPR01000008">
    <property type="protein sequence ID" value="GBL75746.1"/>
    <property type="molecule type" value="Genomic_DNA"/>
</dbReference>
<comment type="caution">
    <text evidence="1">The sequence shown here is derived from an EMBL/GenBank/DDBJ whole genome shotgun (WGS) entry which is preliminary data.</text>
</comment>